<dbReference type="AlphaFoldDB" id="A0A8K1ZXC0"/>
<dbReference type="CDD" id="cd00085">
    <property type="entry name" value="HNHc"/>
    <property type="match status" value="1"/>
</dbReference>
<dbReference type="Proteomes" id="UP000607397">
    <property type="component" value="Unassembled WGS sequence"/>
</dbReference>
<reference evidence="1" key="1">
    <citation type="submission" date="2019-12" db="EMBL/GenBank/DDBJ databases">
        <title>High-Quality draft genome sequences of three cyanobacteria isolated from the limestone walls of the Old Cathedral of Coimbra.</title>
        <authorList>
            <person name="Tiago I."/>
            <person name="Soares F."/>
            <person name="Portugal A."/>
        </authorList>
    </citation>
    <scope>NUCLEOTIDE SEQUENCE [LARGE SCALE GENOMIC DNA]</scope>
    <source>
        <strain evidence="1">C</strain>
    </source>
</reference>
<dbReference type="Gene3D" id="1.10.30.50">
    <property type="match status" value="1"/>
</dbReference>
<evidence type="ECO:0000313" key="1">
    <source>
        <dbReference type="EMBL" id="NCJ05603.1"/>
    </source>
</evidence>
<comment type="caution">
    <text evidence="1">The sequence shown here is derived from an EMBL/GenBank/DDBJ whole genome shotgun (WGS) entry which is preliminary data.</text>
</comment>
<name>A0A8K1ZXC0_9CYAN</name>
<protein>
    <recommendedName>
        <fullName evidence="3">HNH endonuclease</fullName>
    </recommendedName>
</protein>
<gene>
    <name evidence="1" type="ORF">GS597_03585</name>
</gene>
<dbReference type="RefSeq" id="WP_161824084.1">
    <property type="nucleotide sequence ID" value="NZ_WVIC01000005.1"/>
</dbReference>
<keyword evidence="2" id="KW-1185">Reference proteome</keyword>
<accession>A0A8K1ZXC0</accession>
<dbReference type="InterPro" id="IPR003615">
    <property type="entry name" value="HNH_nuc"/>
</dbReference>
<evidence type="ECO:0008006" key="3">
    <source>
        <dbReference type="Google" id="ProtNLM"/>
    </source>
</evidence>
<proteinExistence type="predicted"/>
<sequence>MAKTPRIPIPAPVRQYVLERDQCRCRSCGQSQTASALEIDHIVPLPEIK</sequence>
<evidence type="ECO:0000313" key="2">
    <source>
        <dbReference type="Proteomes" id="UP000607397"/>
    </source>
</evidence>
<dbReference type="EMBL" id="WVIC01000005">
    <property type="protein sequence ID" value="NCJ05603.1"/>
    <property type="molecule type" value="Genomic_DNA"/>
</dbReference>
<organism evidence="1 2">
    <name type="scientific">Petrachloros mirabilis ULC683</name>
    <dbReference type="NCBI Taxonomy" id="2781853"/>
    <lineage>
        <taxon>Bacteria</taxon>
        <taxon>Bacillati</taxon>
        <taxon>Cyanobacteriota</taxon>
        <taxon>Cyanophyceae</taxon>
        <taxon>Synechococcales</taxon>
        <taxon>Petrachlorosaceae</taxon>
        <taxon>Petrachloros</taxon>
        <taxon>Petrachloros mirabilis</taxon>
    </lineage>
</organism>